<dbReference type="STRING" id="27342.A0A0H2RLA7"/>
<keyword evidence="2" id="KW-1185">Reference proteome</keyword>
<dbReference type="EMBL" id="KQ086285">
    <property type="protein sequence ID" value="KLO05611.1"/>
    <property type="molecule type" value="Genomic_DNA"/>
</dbReference>
<dbReference type="InParanoid" id="A0A0H2RLA7"/>
<sequence length="538" mass="61570">MGHSGVWGYLYNGQYFIIYDTLCLPEYTGKWLVSSVPSEPDAFKVWIAETKLFLDQVTDVDECEYDVPNVLSRTKRAPSTRLESGAHNDHSFLFDLDKLIFTMDERVHFPLDNLPPYDEWITYLAQDGSEYSCILPSTPDMYRDLVNRRMDPIRKLTSRENEDLTLYEETRPEIIGASSWGSETAPQWLTPARHLAKIAFTGFVSARYSIISNVKFQELVFEDLAMELLTAGAPAGSILTEDKHVVSDWIWKHQIKSSRDPEYARLRLSCGVEPPPKRTRCNAFWYRGRLIVLVRTLKIIKSHFQSKIGFVIRRAREKGLQECTAILWSIQHVAVVVVSGEKVSHSKVIPVVAAFRKEGAKCKRGFEKGVELLIHFLSPIASSGGFLSARLPLDSFIRIMDFTDKSTSAALGMTSKALRHEYLRYPWIGPFIVTGLCPNDEGFFARLGKTGRPFKITMRPFECLPYLDRAAVFRRLEDVKYVVYRLPFGFIDESYCNVSHFASETPDFSRVHGYEIHVEKKKDDGSFVRLPPKKVFKL</sequence>
<dbReference type="Proteomes" id="UP000053477">
    <property type="component" value="Unassembled WGS sequence"/>
</dbReference>
<name>A0A0H2RLA7_9AGAM</name>
<proteinExistence type="predicted"/>
<organism evidence="1 2">
    <name type="scientific">Schizopora paradoxa</name>
    <dbReference type="NCBI Taxonomy" id="27342"/>
    <lineage>
        <taxon>Eukaryota</taxon>
        <taxon>Fungi</taxon>
        <taxon>Dikarya</taxon>
        <taxon>Basidiomycota</taxon>
        <taxon>Agaricomycotina</taxon>
        <taxon>Agaricomycetes</taxon>
        <taxon>Hymenochaetales</taxon>
        <taxon>Schizoporaceae</taxon>
        <taxon>Schizopora</taxon>
    </lineage>
</organism>
<accession>A0A0H2RLA7</accession>
<dbReference type="OrthoDB" id="3229878at2759"/>
<dbReference type="AlphaFoldDB" id="A0A0H2RLA7"/>
<evidence type="ECO:0000313" key="2">
    <source>
        <dbReference type="Proteomes" id="UP000053477"/>
    </source>
</evidence>
<evidence type="ECO:0000313" key="1">
    <source>
        <dbReference type="EMBL" id="KLO05611.1"/>
    </source>
</evidence>
<reference evidence="1 2" key="1">
    <citation type="submission" date="2015-04" db="EMBL/GenBank/DDBJ databases">
        <title>Complete genome sequence of Schizopora paradoxa KUC8140, a cosmopolitan wood degrader in East Asia.</title>
        <authorList>
            <consortium name="DOE Joint Genome Institute"/>
            <person name="Min B."/>
            <person name="Park H."/>
            <person name="Jang Y."/>
            <person name="Kim J.-J."/>
            <person name="Kim K.H."/>
            <person name="Pangilinan J."/>
            <person name="Lipzen A."/>
            <person name="Riley R."/>
            <person name="Grigoriev I.V."/>
            <person name="Spatafora J.W."/>
            <person name="Choi I.-G."/>
        </authorList>
    </citation>
    <scope>NUCLEOTIDE SEQUENCE [LARGE SCALE GENOMIC DNA]</scope>
    <source>
        <strain evidence="1 2">KUC8140</strain>
    </source>
</reference>
<gene>
    <name evidence="1" type="ORF">SCHPADRAFT_1002812</name>
</gene>
<protein>
    <submittedName>
        <fullName evidence="1">Uncharacterized protein</fullName>
    </submittedName>
</protein>